<sequence>MAQLSTPAISAPAGGGFLLEDASPESIFIPEDFSPEQRQIAATTAAFAEREVLPVAVALESKDFDLLRKLMRKAGDLGLLGVDVPEDCGGLALDKVTSAIVAENISRLASFSVAFSAHVGIGTLPLVWYGTEEQQQKYLPRLASGEWIAAYALSEASSGSDAMNIRTRATLSPDGQHYVLNGEKMWITNAGVANLFTLFARIVDPADPDPAHTQFSAFLIERDTPGLTVGPEEHKLGIRGSSTCPLILSDCRVPVANLLGEAGKGHHIAFNILNIGRFKLGAACLGGAKHSLADSIAYARDRKAFGKSITEFGLIQQKIADAAARIFMGESMTYRAIGAIDAALAAIPPEQAAGSREIQKRIEAYAIECSILKVWASEMLGIVTDHGVQIHAGYGYVEDYPAERAWRDARINRIFEGTNEINRLIISGFLMKRAVSGQLPLLPAIQKLMEEVLAPPSLSAAPDTSDPLAREAGLLAAAKKITLFAAGVASQKYGSALINQQEIMAALADLTTEVYALQSALLRARKLRQSGERADRISLAESMTALYAISAFEKVTAAAELVAAAVAEGDTLRTHLAILRRFARHEPANAVALSRQIAAAAVEKSRYPLTMA</sequence>
<evidence type="ECO:0000256" key="7">
    <source>
        <dbReference type="RuleBase" id="RU362125"/>
    </source>
</evidence>
<comment type="cofactor">
    <cofactor evidence="1 7">
        <name>FAD</name>
        <dbReference type="ChEBI" id="CHEBI:57692"/>
    </cofactor>
</comment>
<dbReference type="GO" id="GO:0003995">
    <property type="term" value="F:acyl-CoA dehydrogenase activity"/>
    <property type="evidence" value="ECO:0007669"/>
    <property type="project" value="TreeGrafter"/>
</dbReference>
<evidence type="ECO:0000256" key="2">
    <source>
        <dbReference type="ARBA" id="ARBA00009347"/>
    </source>
</evidence>
<dbReference type="HOGENOM" id="CLU_018204_3_3_0"/>
<evidence type="ECO:0000313" key="12">
    <source>
        <dbReference type="EMBL" id="ACO32770.1"/>
    </source>
</evidence>
<dbReference type="GO" id="GO:0050660">
    <property type="term" value="F:flavin adenine dinucleotide binding"/>
    <property type="evidence" value="ECO:0007669"/>
    <property type="project" value="InterPro"/>
</dbReference>
<dbReference type="EC" id="1.3.99.-" evidence="12"/>
<proteinExistence type="inferred from homology"/>
<dbReference type="PANTHER" id="PTHR43884:SF12">
    <property type="entry name" value="ISOVALERYL-COA DEHYDROGENASE, MITOCHONDRIAL-RELATED"/>
    <property type="match status" value="1"/>
</dbReference>
<dbReference type="Pfam" id="PF02770">
    <property type="entry name" value="Acyl-CoA_dh_M"/>
    <property type="match status" value="1"/>
</dbReference>
<dbReference type="InterPro" id="IPR037069">
    <property type="entry name" value="AcylCoA_DH/ox_N_sf"/>
</dbReference>
<dbReference type="Gene3D" id="1.10.540.10">
    <property type="entry name" value="Acyl-CoA dehydrogenase/oxidase, N-terminal domain"/>
    <property type="match status" value="1"/>
</dbReference>
<keyword evidence="4 7" id="KW-0274">FAD</keyword>
<dbReference type="InterPro" id="IPR009100">
    <property type="entry name" value="AcylCoA_DH/oxidase_NM_dom_sf"/>
</dbReference>
<dbReference type="InterPro" id="IPR046373">
    <property type="entry name" value="Acyl-CoA_Oxase/DH_mid-dom_sf"/>
</dbReference>
<dbReference type="STRING" id="240015.ACP_2820"/>
<dbReference type="eggNOG" id="COG1960">
    <property type="taxonomic scope" value="Bacteria"/>
</dbReference>
<dbReference type="AlphaFoldDB" id="C1F3C6"/>
<dbReference type="Pfam" id="PF00441">
    <property type="entry name" value="Acyl-CoA_dh_1"/>
    <property type="match status" value="1"/>
</dbReference>
<dbReference type="Pfam" id="PF02771">
    <property type="entry name" value="Acyl-CoA_dh_N"/>
    <property type="match status" value="1"/>
</dbReference>
<dbReference type="FunFam" id="1.20.140.10:FF:000019">
    <property type="entry name" value="Acyl-CoA dehydrogenase"/>
    <property type="match status" value="1"/>
</dbReference>
<dbReference type="FunFam" id="1.10.540.10:FF:000001">
    <property type="entry name" value="Very long-chain-specific acyl-CoA dehydrogenase, mitochondrial"/>
    <property type="match status" value="1"/>
</dbReference>
<dbReference type="EMBL" id="CP001472">
    <property type="protein sequence ID" value="ACO32770.1"/>
    <property type="molecule type" value="Genomic_DNA"/>
</dbReference>
<evidence type="ECO:0000259" key="10">
    <source>
        <dbReference type="Pfam" id="PF02771"/>
    </source>
</evidence>
<evidence type="ECO:0000256" key="6">
    <source>
        <dbReference type="ARBA" id="ARBA00052546"/>
    </source>
</evidence>
<evidence type="ECO:0000259" key="8">
    <source>
        <dbReference type="Pfam" id="PF00441"/>
    </source>
</evidence>
<evidence type="ECO:0000259" key="11">
    <source>
        <dbReference type="Pfam" id="PF21263"/>
    </source>
</evidence>
<gene>
    <name evidence="12" type="primary">acad9</name>
    <name evidence="12" type="ordered locus">ACP_2820</name>
</gene>
<dbReference type="InParanoid" id="C1F3C6"/>
<reference evidence="12 13" key="1">
    <citation type="journal article" date="2009" name="Appl. Environ. Microbiol.">
        <title>Three genomes from the phylum Acidobacteria provide insight into the lifestyles of these microorganisms in soils.</title>
        <authorList>
            <person name="Ward N.L."/>
            <person name="Challacombe J.F."/>
            <person name="Janssen P.H."/>
            <person name="Henrissat B."/>
            <person name="Coutinho P.M."/>
            <person name="Wu M."/>
            <person name="Xie G."/>
            <person name="Haft D.H."/>
            <person name="Sait M."/>
            <person name="Badger J."/>
            <person name="Barabote R.D."/>
            <person name="Bradley B."/>
            <person name="Brettin T.S."/>
            <person name="Brinkac L.M."/>
            <person name="Bruce D."/>
            <person name="Creasy T."/>
            <person name="Daugherty S.C."/>
            <person name="Davidsen T.M."/>
            <person name="DeBoy R.T."/>
            <person name="Detter J.C."/>
            <person name="Dodson R.J."/>
            <person name="Durkin A.S."/>
            <person name="Ganapathy A."/>
            <person name="Gwinn-Giglio M."/>
            <person name="Han C.S."/>
            <person name="Khouri H."/>
            <person name="Kiss H."/>
            <person name="Kothari S.P."/>
            <person name="Madupu R."/>
            <person name="Nelson K.E."/>
            <person name="Nelson W.C."/>
            <person name="Paulsen I."/>
            <person name="Penn K."/>
            <person name="Ren Q."/>
            <person name="Rosovitz M.J."/>
            <person name="Selengut J.D."/>
            <person name="Shrivastava S."/>
            <person name="Sullivan S.A."/>
            <person name="Tapia R."/>
            <person name="Thompson L.S."/>
            <person name="Watkins K.L."/>
            <person name="Yang Q."/>
            <person name="Yu C."/>
            <person name="Zafar N."/>
            <person name="Zhou L."/>
            <person name="Kuske C.R."/>
        </authorList>
    </citation>
    <scope>NUCLEOTIDE SEQUENCE [LARGE SCALE GENOMIC DNA]</scope>
    <source>
        <strain evidence="13">ATCC 51196 / DSM 11244 / BCRC 80197 / JCM 7670 / NBRC 15755 / NCIMB 13165 / 161</strain>
    </source>
</reference>
<dbReference type="InterPro" id="IPR049426">
    <property type="entry name" value="Acyl-CoA-dh-like_C"/>
</dbReference>
<protein>
    <submittedName>
        <fullName evidence="12">Acetyl-CoA dehydrogenase</fullName>
        <ecNumber evidence="12">1.3.99.-</ecNumber>
    </submittedName>
</protein>
<feature type="domain" description="Acyl-CoA dehydrogenase/oxidase C-terminal" evidence="8">
    <location>
        <begin position="263"/>
        <end position="427"/>
    </location>
</feature>
<dbReference type="Gene3D" id="1.20.140.10">
    <property type="entry name" value="Butyryl-CoA Dehydrogenase, subunit A, domain 3"/>
    <property type="match status" value="2"/>
</dbReference>
<accession>C1F3C6</accession>
<comment type="catalytic activity">
    <reaction evidence="6">
        <text>a 2,3-saturated acyl-CoA + A = a 2,3-dehydroacyl-CoA + AH2</text>
        <dbReference type="Rhea" id="RHEA:48608"/>
        <dbReference type="ChEBI" id="CHEBI:13193"/>
        <dbReference type="ChEBI" id="CHEBI:17499"/>
        <dbReference type="ChEBI" id="CHEBI:60015"/>
        <dbReference type="ChEBI" id="CHEBI:65111"/>
    </reaction>
</comment>
<evidence type="ECO:0000256" key="1">
    <source>
        <dbReference type="ARBA" id="ARBA00001974"/>
    </source>
</evidence>
<evidence type="ECO:0000259" key="9">
    <source>
        <dbReference type="Pfam" id="PF02770"/>
    </source>
</evidence>
<dbReference type="KEGG" id="aca:ACP_2820"/>
<dbReference type="InterPro" id="IPR006091">
    <property type="entry name" value="Acyl-CoA_Oxase/DH_mid-dom"/>
</dbReference>
<dbReference type="Gene3D" id="2.40.110.10">
    <property type="entry name" value="Butyryl-CoA Dehydrogenase, subunit A, domain 2"/>
    <property type="match status" value="1"/>
</dbReference>
<dbReference type="InterPro" id="IPR013786">
    <property type="entry name" value="AcylCoA_DH/ox_N"/>
</dbReference>
<organism evidence="12 13">
    <name type="scientific">Acidobacterium capsulatum (strain ATCC 51196 / DSM 11244 / BCRC 80197 / JCM 7670 / NBRC 15755 / NCIMB 13165 / 161)</name>
    <dbReference type="NCBI Taxonomy" id="240015"/>
    <lineage>
        <taxon>Bacteria</taxon>
        <taxon>Pseudomonadati</taxon>
        <taxon>Acidobacteriota</taxon>
        <taxon>Terriglobia</taxon>
        <taxon>Terriglobales</taxon>
        <taxon>Acidobacteriaceae</taxon>
        <taxon>Acidobacterium</taxon>
    </lineage>
</organism>
<dbReference type="OrthoDB" id="105706at2"/>
<feature type="domain" description="Acyl-CoA dehydrogenase-like C-terminal" evidence="11">
    <location>
        <begin position="478"/>
        <end position="581"/>
    </location>
</feature>
<keyword evidence="5 7" id="KW-0560">Oxidoreductase</keyword>
<feature type="domain" description="Acyl-CoA oxidase/dehydrogenase middle" evidence="9">
    <location>
        <begin position="150"/>
        <end position="251"/>
    </location>
</feature>
<dbReference type="InterPro" id="IPR009075">
    <property type="entry name" value="AcylCo_DH/oxidase_C"/>
</dbReference>
<name>C1F3C6_ACIC5</name>
<dbReference type="SUPFAM" id="SSF47203">
    <property type="entry name" value="Acyl-CoA dehydrogenase C-terminal domain-like"/>
    <property type="match status" value="1"/>
</dbReference>
<keyword evidence="3 7" id="KW-0285">Flavoprotein</keyword>
<dbReference type="Pfam" id="PF21263">
    <property type="entry name" value="Acyl-CoA-dh_C"/>
    <property type="match status" value="1"/>
</dbReference>
<dbReference type="FunFam" id="2.40.110.10:FF:000006">
    <property type="entry name" value="very long-chain specific acyl-CoA dehydrogenase, mitochondrial"/>
    <property type="match status" value="1"/>
</dbReference>
<evidence type="ECO:0000256" key="3">
    <source>
        <dbReference type="ARBA" id="ARBA00022630"/>
    </source>
</evidence>
<keyword evidence="13" id="KW-1185">Reference proteome</keyword>
<dbReference type="Proteomes" id="UP000002207">
    <property type="component" value="Chromosome"/>
</dbReference>
<evidence type="ECO:0000313" key="13">
    <source>
        <dbReference type="Proteomes" id="UP000002207"/>
    </source>
</evidence>
<dbReference type="FunCoup" id="C1F3C6">
    <property type="interactions" value="449"/>
</dbReference>
<comment type="similarity">
    <text evidence="2 7">Belongs to the acyl-CoA dehydrogenase family.</text>
</comment>
<dbReference type="RefSeq" id="WP_015897879.1">
    <property type="nucleotide sequence ID" value="NC_012483.1"/>
</dbReference>
<feature type="domain" description="Acyl-CoA dehydrogenase/oxidase N-terminal" evidence="10">
    <location>
        <begin position="34"/>
        <end position="146"/>
    </location>
</feature>
<evidence type="ECO:0000256" key="5">
    <source>
        <dbReference type="ARBA" id="ARBA00023002"/>
    </source>
</evidence>
<dbReference type="PANTHER" id="PTHR43884">
    <property type="entry name" value="ACYL-COA DEHYDROGENASE"/>
    <property type="match status" value="1"/>
</dbReference>
<dbReference type="SUPFAM" id="SSF56645">
    <property type="entry name" value="Acyl-CoA dehydrogenase NM domain-like"/>
    <property type="match status" value="1"/>
</dbReference>
<dbReference type="InterPro" id="IPR036250">
    <property type="entry name" value="AcylCo_DH-like_C"/>
</dbReference>
<evidence type="ECO:0000256" key="4">
    <source>
        <dbReference type="ARBA" id="ARBA00022827"/>
    </source>
</evidence>